<accession>A0A2T3HKV2</accession>
<dbReference type="Proteomes" id="UP000240912">
    <property type="component" value="Unassembled WGS sequence"/>
</dbReference>
<dbReference type="EMBL" id="PYLS01000005">
    <property type="protein sequence ID" value="PST83088.1"/>
    <property type="molecule type" value="Genomic_DNA"/>
</dbReference>
<evidence type="ECO:0000313" key="3">
    <source>
        <dbReference type="Proteomes" id="UP000240912"/>
    </source>
</evidence>
<comment type="caution">
    <text evidence="2">The sequence shown here is derived from an EMBL/GenBank/DDBJ whole genome shotgun (WGS) entry which is preliminary data.</text>
</comment>
<gene>
    <name evidence="2" type="ORF">C7T94_10760</name>
</gene>
<evidence type="ECO:0000256" key="1">
    <source>
        <dbReference type="SAM" id="MobiDB-lite"/>
    </source>
</evidence>
<proteinExistence type="predicted"/>
<keyword evidence="3" id="KW-1185">Reference proteome</keyword>
<feature type="region of interest" description="Disordered" evidence="1">
    <location>
        <begin position="165"/>
        <end position="205"/>
    </location>
</feature>
<evidence type="ECO:0000313" key="2">
    <source>
        <dbReference type="EMBL" id="PST83088.1"/>
    </source>
</evidence>
<protein>
    <submittedName>
        <fullName evidence="2">Uncharacterized protein</fullName>
    </submittedName>
</protein>
<organism evidence="2 3">
    <name type="scientific">Pedobacter yulinensis</name>
    <dbReference type="NCBI Taxonomy" id="2126353"/>
    <lineage>
        <taxon>Bacteria</taxon>
        <taxon>Pseudomonadati</taxon>
        <taxon>Bacteroidota</taxon>
        <taxon>Sphingobacteriia</taxon>
        <taxon>Sphingobacteriales</taxon>
        <taxon>Sphingobacteriaceae</taxon>
        <taxon>Pedobacter</taxon>
    </lineage>
</organism>
<name>A0A2T3HKV2_9SPHI</name>
<dbReference type="AlphaFoldDB" id="A0A2T3HKV2"/>
<sequence>MTDEVGKIGISGIIDNLTGNRGVSGTMLPAGTIDISSTEDLENLLADKVGERQMADDPVVSVSQNSVIPDLPHIHDVERNVHCSEPEWIAIYAFYASNHGKDTFTKSEVQQIYLSKRSTQPRKKKFHDNWNSLFKHYFSTVKEGTFRLKSTKLPYLIDLISGKEKGSAKPTGRKKTTVKKAVVEPDTSEITPGSGGKTGKKKKSGGLPSVVADLNLYPKGEQSLNDFYGSFSPKSNFDKNLIFVYYLTQKLKLTPIGVDHIFTCYRQIGVALPSSIAQSIIDTSFHKSWVSSADLANIQLTTSGLNYLEQSMAKKDKA</sequence>
<reference evidence="2 3" key="1">
    <citation type="submission" date="2018-03" db="EMBL/GenBank/DDBJ databases">
        <authorList>
            <person name="Keele B.F."/>
        </authorList>
    </citation>
    <scope>NUCLEOTIDE SEQUENCE [LARGE SCALE GENOMIC DNA]</scope>
    <source>
        <strain evidence="2 3">YL28-9</strain>
    </source>
</reference>